<gene>
    <name evidence="2" type="ORF">GMARGA_LOCUS22620</name>
</gene>
<accession>A0ABN7VTV9</accession>
<feature type="transmembrane region" description="Helical" evidence="1">
    <location>
        <begin position="36"/>
        <end position="58"/>
    </location>
</feature>
<dbReference type="Proteomes" id="UP000789901">
    <property type="component" value="Unassembled WGS sequence"/>
</dbReference>
<sequence length="59" mass="6270">YGGGIPVGQQKESGKYITNIVKGRLKHPHHIKNNELILLNAAAVSLSVMATITAFLGAE</sequence>
<evidence type="ECO:0000313" key="2">
    <source>
        <dbReference type="EMBL" id="CAG8798547.1"/>
    </source>
</evidence>
<dbReference type="EMBL" id="CAJVQB010022006">
    <property type="protein sequence ID" value="CAG8798547.1"/>
    <property type="molecule type" value="Genomic_DNA"/>
</dbReference>
<reference evidence="2 3" key="1">
    <citation type="submission" date="2021-06" db="EMBL/GenBank/DDBJ databases">
        <authorList>
            <person name="Kallberg Y."/>
            <person name="Tangrot J."/>
            <person name="Rosling A."/>
        </authorList>
    </citation>
    <scope>NUCLEOTIDE SEQUENCE [LARGE SCALE GENOMIC DNA]</scope>
    <source>
        <strain evidence="2 3">120-4 pot B 10/14</strain>
    </source>
</reference>
<keyword evidence="1" id="KW-0812">Transmembrane</keyword>
<evidence type="ECO:0000313" key="3">
    <source>
        <dbReference type="Proteomes" id="UP000789901"/>
    </source>
</evidence>
<keyword evidence="3" id="KW-1185">Reference proteome</keyword>
<feature type="non-terminal residue" evidence="2">
    <location>
        <position position="1"/>
    </location>
</feature>
<evidence type="ECO:0000256" key="1">
    <source>
        <dbReference type="SAM" id="Phobius"/>
    </source>
</evidence>
<name>A0ABN7VTV9_GIGMA</name>
<organism evidence="2 3">
    <name type="scientific">Gigaspora margarita</name>
    <dbReference type="NCBI Taxonomy" id="4874"/>
    <lineage>
        <taxon>Eukaryota</taxon>
        <taxon>Fungi</taxon>
        <taxon>Fungi incertae sedis</taxon>
        <taxon>Mucoromycota</taxon>
        <taxon>Glomeromycotina</taxon>
        <taxon>Glomeromycetes</taxon>
        <taxon>Diversisporales</taxon>
        <taxon>Gigasporaceae</taxon>
        <taxon>Gigaspora</taxon>
    </lineage>
</organism>
<keyword evidence="1" id="KW-1133">Transmembrane helix</keyword>
<protein>
    <submittedName>
        <fullName evidence="2">1459_t:CDS:1</fullName>
    </submittedName>
</protein>
<keyword evidence="1" id="KW-0472">Membrane</keyword>
<comment type="caution">
    <text evidence="2">The sequence shown here is derived from an EMBL/GenBank/DDBJ whole genome shotgun (WGS) entry which is preliminary data.</text>
</comment>
<proteinExistence type="predicted"/>